<dbReference type="SUPFAM" id="SSF52025">
    <property type="entry name" value="PA domain"/>
    <property type="match status" value="1"/>
</dbReference>
<dbReference type="InterPro" id="IPR050131">
    <property type="entry name" value="Peptidase_S8_subtilisin-like"/>
</dbReference>
<comment type="similarity">
    <text evidence="1 10 11">Belongs to the peptidase S8 family.</text>
</comment>
<evidence type="ECO:0000256" key="2">
    <source>
        <dbReference type="ARBA" id="ARBA00022512"/>
    </source>
</evidence>
<dbReference type="RefSeq" id="WP_039697173.1">
    <property type="nucleotide sequence ID" value="NZ_AUZH01000026.1"/>
</dbReference>
<dbReference type="InterPro" id="IPR003137">
    <property type="entry name" value="PA_domain"/>
</dbReference>
<feature type="coiled-coil region" evidence="12">
    <location>
        <begin position="1398"/>
        <end position="1460"/>
    </location>
</feature>
<feature type="domain" description="PA" evidence="14">
    <location>
        <begin position="438"/>
        <end position="515"/>
    </location>
</feature>
<keyword evidence="5" id="KW-0732">Signal</keyword>
<evidence type="ECO:0000256" key="5">
    <source>
        <dbReference type="ARBA" id="ARBA00022729"/>
    </source>
</evidence>
<feature type="active site" description="Charge relay system" evidence="9 10">
    <location>
        <position position="581"/>
    </location>
</feature>
<dbReference type="Pfam" id="PF00082">
    <property type="entry name" value="Peptidase_S8"/>
    <property type="match status" value="1"/>
</dbReference>
<protein>
    <submittedName>
        <fullName evidence="17">Cell envelope proteinase A (LPXTG motif)</fullName>
    </submittedName>
    <submittedName>
        <fullName evidence="18">Lactocepin</fullName>
    </submittedName>
</protein>
<proteinExistence type="inferred from homology"/>
<keyword evidence="17" id="KW-0261">Viral envelope protein</keyword>
<dbReference type="Pfam" id="PF04650">
    <property type="entry name" value="YSIRK_signal"/>
    <property type="match status" value="1"/>
</dbReference>
<keyword evidence="8 10" id="KW-0720">Serine protease</keyword>
<evidence type="ECO:0000256" key="6">
    <source>
        <dbReference type="ARBA" id="ARBA00022737"/>
    </source>
</evidence>
<dbReference type="Proteomes" id="UP000029382">
    <property type="component" value="Unassembled WGS sequence"/>
</dbReference>
<evidence type="ECO:0000256" key="12">
    <source>
        <dbReference type="SAM" id="Coils"/>
    </source>
</evidence>
<dbReference type="CDD" id="cd07475">
    <property type="entry name" value="Peptidases_S8_C5a_Peptidase"/>
    <property type="match status" value="1"/>
</dbReference>
<dbReference type="Gene3D" id="3.50.30.30">
    <property type="match status" value="1"/>
</dbReference>
<dbReference type="EMBL" id="FOTG01000003">
    <property type="protein sequence ID" value="SFL12787.1"/>
    <property type="molecule type" value="Genomic_DNA"/>
</dbReference>
<dbReference type="InterPro" id="IPR036852">
    <property type="entry name" value="Peptidase_S8/S53_dom_sf"/>
</dbReference>
<feature type="active site" description="Charge relay system" evidence="9 10">
    <location>
        <position position="186"/>
    </location>
</feature>
<dbReference type="PROSITE" id="PS00137">
    <property type="entry name" value="SUBTILASE_HIS"/>
    <property type="match status" value="1"/>
</dbReference>
<sequence>MDKKEKFSFRKYKVGLVSVLVGAVFLAAGAGRVSADELSKATALSQTDPASTIEQVVQATESSSVTDFAQVASVNAMTETSVVESPTTDGAATEAVTEETASADTAVTVAASEVAEEATQAVSDVETSAASVSSEVATEVAEQAQPEAKTAEVATPQSIDSDEIITVPKAWESGYKGQGTIVAIIDSGLDVDHDVLHISDLSTAKYGSEEEIEAAKAAAGITYGKWFNDKVVFGYNYVDGNTILKEGEEASHGMHVTGIATGNPSKALGDEYIYGVAPEAQVIFLRVFSDLKSSTGPALYVRAIEDAVKLGADSINLSLGSTTGSEVNMDETLIAAIKAAQKAGVNVAIAAGNDGVFADGWAKPSAENPDYGLVGNPSTTRDVISVASYNANYTRSNVVTFVGMEDNADLNHGKSAFTNPDKSDKKFENGKAYDYVYVGTGTKEELEGVDLTGKLALIQRGGLTFSEKIANATAHGAEGVIIFNNDPDGSNVSMAIDDTAIAIPSAFIPYKFGIELAKGGYQIKFSDVAEKFDNPGAGKFSSFSSWGLTTDGALKPDVAAPGGSIYSSFNNSKYGTMSGTSMASPHVAGVIALVKQYLKENFPEKSDEEVGYLVKALIMSNAKAHYNKEAQAYTSPRQQGAGLVDTASAVSTGLYVTGDDGYGSVTLGNVGDTFSFDVTIHNIGDKDKTLTYETNLETDEVQDGSITLNPRLLSTTKGHVLTVKANSSETITITVDASQFAELLTKEMPNGYYLEGFVRFLDPTDLAEVVSIPYVGFRGDFQNLAVVEKPVYNLVADGKEGVYFELNDDNIVESGETVTSLLTNTKGSSYYHVLGTYANDEGDFVLKLDENGQPHLAISPDGDGNQDYVVFKGVFLRNFANATAAVYAADDVNLEHPLWESTSTDGIKTYSGKASVLYATEWAGKDKDGKDLADGNYKYVLTYYPDVVGADPQHLAFDVIVDRKEPIITTATYDKDTFTFKPRKVLDPDGSGVFKDSIFYYTKDEKGKDKQVFLAQNPDGSFTLPLDLADIEDFYYAVEDYAGNVASATVKDLINVGNENGLVNVRLLDEQTNKVASKVDYTFIIKDAKGNVVTDIRPYGGDLTTLALPFGDYTVELALYDKEWGESVGPSSKTLTLSDDDSYKVVDFFVHTFSKAALVLDFDKTLPKGTEVAIVNKDGKVTVVPAARYLKTSYGKDVYTGDYTLSLNLPEGYEIYEEPDFTVISGKQNRVKFSVIDKTALTSETKATADLEKEARYYNASLAKLLAYRDALTSAQTILAEKHTQAEVDDALAKLQAAEAALDGQETQYQELSDESDRYADVQADPAYYNASAASRITYDTLYRSAKFILAKAQTTQEEVDTALADLIAAREALDGQATDFTALRDLSAKSAVLKVTAAKYQNASETVKDAYDQALEEALAVLANEGATQGEVDAALANLKAAEAELDGKEKQTTSTQTELNDFIPKEVIKSETPPKVEPQVSENEKGGEVAALGVVTVHKEVKVSTPAKPLASSKATDELPQTSSVTQNYLLALGFALVTLTAGIWKRRKVSKD</sequence>
<dbReference type="PROSITE" id="PS00136">
    <property type="entry name" value="SUBTILASE_ASP"/>
    <property type="match status" value="1"/>
</dbReference>
<dbReference type="Pfam" id="PF07554">
    <property type="entry name" value="FIVAR"/>
    <property type="match status" value="3"/>
</dbReference>
<dbReference type="GO" id="GO:0004252">
    <property type="term" value="F:serine-type endopeptidase activity"/>
    <property type="evidence" value="ECO:0007669"/>
    <property type="project" value="UniProtKB-UniRule"/>
</dbReference>
<evidence type="ECO:0000313" key="18">
    <source>
        <dbReference type="EMBL" id="SFL12787.1"/>
    </source>
</evidence>
<reference evidence="17 19" key="1">
    <citation type="journal article" date="2014" name="Genome Announc.">
        <title>Draft Genome Sequences of Streptococcus bovis Strains ATCC 33317 and JB1.</title>
        <authorList>
            <person name="Benahmed F.H."/>
            <person name="Gopinath G.R."/>
            <person name="Harbottle H."/>
            <person name="Cotta M.A."/>
            <person name="Luo Y."/>
            <person name="Henderson C."/>
            <person name="Teri P."/>
            <person name="Soppet D."/>
            <person name="Rasmussen M."/>
            <person name="Whitehead T.R."/>
            <person name="Davidson M."/>
        </authorList>
    </citation>
    <scope>NUCLEOTIDE SEQUENCE [LARGE SCALE GENOMIC DNA]</scope>
    <source>
        <strain evidence="17 19">JB1</strain>
    </source>
</reference>
<dbReference type="InterPro" id="IPR023827">
    <property type="entry name" value="Peptidase_S8_Asp-AS"/>
</dbReference>
<feature type="domain" description="YSIRK Gram-positive signal peptide" evidence="15">
    <location>
        <begin position="2"/>
        <end position="26"/>
    </location>
</feature>
<evidence type="ECO:0000256" key="3">
    <source>
        <dbReference type="ARBA" id="ARBA00022525"/>
    </source>
</evidence>
<reference evidence="18 20" key="2">
    <citation type="submission" date="2016-10" db="EMBL/GenBank/DDBJ databases">
        <authorList>
            <person name="Varghese N."/>
            <person name="Submissions S."/>
        </authorList>
    </citation>
    <scope>NUCLEOTIDE SEQUENCE [LARGE SCALE GENOMIC DNA]</scope>
    <source>
        <strain evidence="18 20">JB1</strain>
    </source>
</reference>
<dbReference type="InterPro" id="IPR013783">
    <property type="entry name" value="Ig-like_fold"/>
</dbReference>
<dbReference type="MEROPS" id="S08.027"/>
<name>A0A091BP96_STREI</name>
<evidence type="ECO:0000256" key="10">
    <source>
        <dbReference type="PROSITE-ProRule" id="PRU01240"/>
    </source>
</evidence>
<evidence type="ECO:0000256" key="8">
    <source>
        <dbReference type="ARBA" id="ARBA00022825"/>
    </source>
</evidence>
<keyword evidence="7 10" id="KW-0378">Hydrolase</keyword>
<feature type="coiled-coil region" evidence="12">
    <location>
        <begin position="1281"/>
        <end position="1315"/>
    </location>
</feature>
<dbReference type="PROSITE" id="PS00138">
    <property type="entry name" value="SUBTILASE_SER"/>
    <property type="match status" value="1"/>
</dbReference>
<dbReference type="Gene3D" id="2.60.40.10">
    <property type="entry name" value="Immunoglobulins"/>
    <property type="match status" value="1"/>
</dbReference>
<dbReference type="Proteomes" id="UP000182793">
    <property type="component" value="Unassembled WGS sequence"/>
</dbReference>
<evidence type="ECO:0000256" key="1">
    <source>
        <dbReference type="ARBA" id="ARBA00011073"/>
    </source>
</evidence>
<dbReference type="Pfam" id="PF02225">
    <property type="entry name" value="PA"/>
    <property type="match status" value="1"/>
</dbReference>
<evidence type="ECO:0000313" key="20">
    <source>
        <dbReference type="Proteomes" id="UP000182793"/>
    </source>
</evidence>
<dbReference type="EMBL" id="AUZH01000026">
    <property type="protein sequence ID" value="KFN87496.1"/>
    <property type="molecule type" value="Genomic_DNA"/>
</dbReference>
<comment type="caution">
    <text evidence="17">The sequence shown here is derived from an EMBL/GenBank/DDBJ whole genome shotgun (WGS) entry which is preliminary data.</text>
</comment>
<dbReference type="InterPro" id="IPR022398">
    <property type="entry name" value="Peptidase_S8_His-AS"/>
</dbReference>
<dbReference type="InterPro" id="IPR023828">
    <property type="entry name" value="Peptidase_S8_Ser-AS"/>
</dbReference>
<evidence type="ECO:0000259" key="15">
    <source>
        <dbReference type="Pfam" id="PF04650"/>
    </source>
</evidence>
<dbReference type="NCBIfam" id="TIGR01168">
    <property type="entry name" value="YSIRK_signal"/>
    <property type="match status" value="1"/>
</dbReference>
<dbReference type="Gene3D" id="1.20.120.1850">
    <property type="entry name" value="Ebh helix bundles repeating unit (S and A modules)"/>
    <property type="match status" value="2"/>
</dbReference>
<accession>A0A091BP96</accession>
<evidence type="ECO:0000259" key="14">
    <source>
        <dbReference type="Pfam" id="PF02225"/>
    </source>
</evidence>
<dbReference type="Gene3D" id="2.60.40.1710">
    <property type="entry name" value="Subtilisin-like superfamily"/>
    <property type="match status" value="1"/>
</dbReference>
<evidence type="ECO:0000256" key="11">
    <source>
        <dbReference type="RuleBase" id="RU003355"/>
    </source>
</evidence>
<keyword evidence="6" id="KW-0677">Repeat</keyword>
<dbReference type="InterPro" id="IPR010435">
    <property type="entry name" value="C5a/SBT2-like_Fn3"/>
</dbReference>
<evidence type="ECO:0000259" key="13">
    <source>
        <dbReference type="Pfam" id="PF00082"/>
    </source>
</evidence>
<dbReference type="Gene3D" id="1.20.5.420">
    <property type="entry name" value="Immunoglobulin FC, subunit C"/>
    <property type="match status" value="1"/>
</dbReference>
<dbReference type="NCBIfam" id="TIGR01167">
    <property type="entry name" value="LPXTG_anchor"/>
    <property type="match status" value="1"/>
</dbReference>
<dbReference type="PRINTS" id="PR00723">
    <property type="entry name" value="SUBTILISIN"/>
</dbReference>
<dbReference type="InterPro" id="IPR046450">
    <property type="entry name" value="PA_dom_sf"/>
</dbReference>
<dbReference type="SUPFAM" id="SSF52743">
    <property type="entry name" value="Subtilisin-like"/>
    <property type="match status" value="1"/>
</dbReference>
<keyword evidence="4 10" id="KW-0645">Protease</keyword>
<dbReference type="Pfam" id="PF06280">
    <property type="entry name" value="fn3_5"/>
    <property type="match status" value="1"/>
</dbReference>
<evidence type="ECO:0000313" key="19">
    <source>
        <dbReference type="Proteomes" id="UP000029382"/>
    </source>
</evidence>
<keyword evidence="20" id="KW-1185">Reference proteome</keyword>
<dbReference type="InterPro" id="IPR005877">
    <property type="entry name" value="YSIRK_signal_dom"/>
</dbReference>
<evidence type="ECO:0000256" key="7">
    <source>
        <dbReference type="ARBA" id="ARBA00022801"/>
    </source>
</evidence>
<dbReference type="CDD" id="cd02133">
    <property type="entry name" value="PA_C5a_like"/>
    <property type="match status" value="1"/>
</dbReference>
<dbReference type="Gene3D" id="3.40.50.200">
    <property type="entry name" value="Peptidase S8/S53 domain"/>
    <property type="match status" value="1"/>
</dbReference>
<dbReference type="InterPro" id="IPR034216">
    <property type="entry name" value="C5a_Peptidase"/>
</dbReference>
<evidence type="ECO:0000313" key="17">
    <source>
        <dbReference type="EMBL" id="KFN87496.1"/>
    </source>
</evidence>
<feature type="active site" description="Charge relay system" evidence="9 10">
    <location>
        <position position="252"/>
    </location>
</feature>
<dbReference type="PROSITE" id="PS51892">
    <property type="entry name" value="SUBTILASE"/>
    <property type="match status" value="1"/>
</dbReference>
<keyword evidence="3" id="KW-0964">Secreted</keyword>
<dbReference type="GO" id="GO:0016020">
    <property type="term" value="C:membrane"/>
    <property type="evidence" value="ECO:0007669"/>
    <property type="project" value="InterPro"/>
</dbReference>
<feature type="domain" description="Peptidase S8/S53" evidence="13">
    <location>
        <begin position="177"/>
        <end position="642"/>
    </location>
</feature>
<organism evidence="17 19">
    <name type="scientific">Streptococcus equinus JB1</name>
    <dbReference type="NCBI Taxonomy" id="1294274"/>
    <lineage>
        <taxon>Bacteria</taxon>
        <taxon>Bacillati</taxon>
        <taxon>Bacillota</taxon>
        <taxon>Bacilli</taxon>
        <taxon>Lactobacillales</taxon>
        <taxon>Streptococcaceae</taxon>
        <taxon>Streptococcus</taxon>
    </lineage>
</organism>
<evidence type="ECO:0000256" key="9">
    <source>
        <dbReference type="PIRSR" id="PIRSR615500-1"/>
    </source>
</evidence>
<dbReference type="InterPro" id="IPR000209">
    <property type="entry name" value="Peptidase_S8/S53_dom"/>
</dbReference>
<evidence type="ECO:0000256" key="4">
    <source>
        <dbReference type="ARBA" id="ARBA00022670"/>
    </source>
</evidence>
<dbReference type="PANTHER" id="PTHR43806">
    <property type="entry name" value="PEPTIDASE S8"/>
    <property type="match status" value="1"/>
</dbReference>
<dbReference type="GO" id="GO:0006508">
    <property type="term" value="P:proteolysis"/>
    <property type="evidence" value="ECO:0007669"/>
    <property type="project" value="UniProtKB-KW"/>
</dbReference>
<evidence type="ECO:0000259" key="16">
    <source>
        <dbReference type="Pfam" id="PF06280"/>
    </source>
</evidence>
<keyword evidence="17" id="KW-0946">Virion</keyword>
<keyword evidence="2" id="KW-0134">Cell wall</keyword>
<gene>
    <name evidence="17" type="ORF">H702_08120</name>
    <name evidence="18" type="ORF">SAMN02910290_00504</name>
</gene>
<feature type="domain" description="C5a peptidase/Subtilisin-like protease SBT2-like Fn3-like" evidence="16">
    <location>
        <begin position="665"/>
        <end position="775"/>
    </location>
</feature>
<dbReference type="InterPro" id="IPR015500">
    <property type="entry name" value="Peptidase_S8_subtilisin-rel"/>
</dbReference>
<keyword evidence="12" id="KW-0175">Coiled coil</keyword>
<dbReference type="PANTHER" id="PTHR43806:SF11">
    <property type="entry name" value="CEREVISIN-RELATED"/>
    <property type="match status" value="1"/>
</dbReference>